<dbReference type="Proteomes" id="UP001154282">
    <property type="component" value="Unassembled WGS sequence"/>
</dbReference>
<comment type="caution">
    <text evidence="2">The sequence shown here is derived from an EMBL/GenBank/DDBJ whole genome shotgun (WGS) entry which is preliminary data.</text>
</comment>
<evidence type="ECO:0000313" key="3">
    <source>
        <dbReference type="Proteomes" id="UP001154282"/>
    </source>
</evidence>
<reference evidence="2" key="1">
    <citation type="submission" date="2022-08" db="EMBL/GenBank/DDBJ databases">
        <authorList>
            <person name="Gutierrez-Valencia J."/>
        </authorList>
    </citation>
    <scope>NUCLEOTIDE SEQUENCE</scope>
</reference>
<dbReference type="AlphaFoldDB" id="A0AAV0IR67"/>
<evidence type="ECO:0000313" key="2">
    <source>
        <dbReference type="EMBL" id="CAI0400126.1"/>
    </source>
</evidence>
<accession>A0AAV0IR67</accession>
<protein>
    <submittedName>
        <fullName evidence="2">Uncharacterized protein</fullName>
    </submittedName>
</protein>
<name>A0AAV0IR67_9ROSI</name>
<sequence length="41" mass="4602">MPWSSSLFPTGLSPTKRPRSPEVPVLLSRVCPNSRFRFLTG</sequence>
<feature type="region of interest" description="Disordered" evidence="1">
    <location>
        <begin position="1"/>
        <end position="21"/>
    </location>
</feature>
<keyword evidence="3" id="KW-1185">Reference proteome</keyword>
<proteinExistence type="predicted"/>
<gene>
    <name evidence="2" type="ORF">LITE_LOCUS10612</name>
</gene>
<dbReference type="EMBL" id="CAMGYJ010000004">
    <property type="protein sequence ID" value="CAI0400126.1"/>
    <property type="molecule type" value="Genomic_DNA"/>
</dbReference>
<evidence type="ECO:0000256" key="1">
    <source>
        <dbReference type="SAM" id="MobiDB-lite"/>
    </source>
</evidence>
<organism evidence="2 3">
    <name type="scientific">Linum tenue</name>
    <dbReference type="NCBI Taxonomy" id="586396"/>
    <lineage>
        <taxon>Eukaryota</taxon>
        <taxon>Viridiplantae</taxon>
        <taxon>Streptophyta</taxon>
        <taxon>Embryophyta</taxon>
        <taxon>Tracheophyta</taxon>
        <taxon>Spermatophyta</taxon>
        <taxon>Magnoliopsida</taxon>
        <taxon>eudicotyledons</taxon>
        <taxon>Gunneridae</taxon>
        <taxon>Pentapetalae</taxon>
        <taxon>rosids</taxon>
        <taxon>fabids</taxon>
        <taxon>Malpighiales</taxon>
        <taxon>Linaceae</taxon>
        <taxon>Linum</taxon>
    </lineage>
</organism>